<gene>
    <name evidence="13" type="ORF">IW254_001253</name>
</gene>
<accession>A0A931E063</accession>
<feature type="transmembrane region" description="Helical" evidence="10">
    <location>
        <begin position="150"/>
        <end position="176"/>
    </location>
</feature>
<dbReference type="InterPro" id="IPR035906">
    <property type="entry name" value="MetI-like_sf"/>
</dbReference>
<dbReference type="SUPFAM" id="SSF161098">
    <property type="entry name" value="MetI-like"/>
    <property type="match status" value="1"/>
</dbReference>
<dbReference type="EMBL" id="JADOUE010000001">
    <property type="protein sequence ID" value="MBG6122284.1"/>
    <property type="molecule type" value="Genomic_DNA"/>
</dbReference>
<evidence type="ECO:0000256" key="4">
    <source>
        <dbReference type="ARBA" id="ARBA00022448"/>
    </source>
</evidence>
<dbReference type="Gene3D" id="1.10.3720.10">
    <property type="entry name" value="MetI-like"/>
    <property type="match status" value="1"/>
</dbReference>
<evidence type="ECO:0000259" key="12">
    <source>
        <dbReference type="PROSITE" id="PS50928"/>
    </source>
</evidence>
<feature type="region of interest" description="Disordered" evidence="11">
    <location>
        <begin position="1"/>
        <end position="45"/>
    </location>
</feature>
<evidence type="ECO:0000256" key="10">
    <source>
        <dbReference type="RuleBase" id="RU363043"/>
    </source>
</evidence>
<feature type="transmembrane region" description="Helical" evidence="10">
    <location>
        <begin position="182"/>
        <end position="199"/>
    </location>
</feature>
<dbReference type="GO" id="GO:0005315">
    <property type="term" value="F:phosphate transmembrane transporter activity"/>
    <property type="evidence" value="ECO:0007669"/>
    <property type="project" value="InterPro"/>
</dbReference>
<dbReference type="GO" id="GO:0035435">
    <property type="term" value="P:phosphate ion transmembrane transport"/>
    <property type="evidence" value="ECO:0007669"/>
    <property type="project" value="InterPro"/>
</dbReference>
<keyword evidence="6" id="KW-0592">Phosphate transport</keyword>
<sequence>MSTAIPSDGSRKESIAATDSAATSTATTDTLEQTPRRTDNPFTDISGGRKATNTIMNALMWIAMILAMIPLGWLLWTVFANGYEAVFSASWWTEDMSSVGNRTQGGGALHAIAGTLVQTLIASLFSIPIGVFTAIYLVEYANGNRLGKLTTFMVDILSGVPSIVAALFIYAVWITILGQQRSGFAVSLSLILLMVPVVVRNTEEMLRVVPMDLREASYALGVPKWKTIVRIVLPTALSGIITGIMLAVARVMGESAPVLILVGTSRSVNWFGIFGEPQSSLPLFMLDMWNANPSIQAVSDRLWGAALTLVILVVVINLLARFIASKFSVKK</sequence>
<feature type="transmembrane region" description="Helical" evidence="10">
    <location>
        <begin position="116"/>
        <end position="138"/>
    </location>
</feature>
<dbReference type="PANTHER" id="PTHR42922:SF1">
    <property type="entry name" value="PHOSPHATE TRANSPORT SYSTEM PERMEASE PROTEIN PSTA"/>
    <property type="match status" value="1"/>
</dbReference>
<evidence type="ECO:0000256" key="6">
    <source>
        <dbReference type="ARBA" id="ARBA00022592"/>
    </source>
</evidence>
<reference evidence="13" key="1">
    <citation type="submission" date="2020-11" db="EMBL/GenBank/DDBJ databases">
        <title>Sequencing the genomes of 1000 actinobacteria strains.</title>
        <authorList>
            <person name="Klenk H.-P."/>
        </authorList>
    </citation>
    <scope>NUCLEOTIDE SEQUENCE</scope>
    <source>
        <strain evidence="13">DSM 45632</strain>
    </source>
</reference>
<protein>
    <recommendedName>
        <fullName evidence="10">Phosphate transport system permease protein PstA</fullName>
    </recommendedName>
</protein>
<dbReference type="NCBIfam" id="TIGR00974">
    <property type="entry name" value="3a0107s02c"/>
    <property type="match status" value="1"/>
</dbReference>
<comment type="function">
    <text evidence="1">Part of the binding-protein-dependent transport system for phosphate; probably responsible for the translocation of the substrate across the membrane.</text>
</comment>
<dbReference type="PROSITE" id="PS50928">
    <property type="entry name" value="ABC_TM1"/>
    <property type="match status" value="1"/>
</dbReference>
<dbReference type="PANTHER" id="PTHR42922">
    <property type="entry name" value="PHOSPHATE TRANSPORT SYSTEM PERMEASE PROTEIN PSTA"/>
    <property type="match status" value="1"/>
</dbReference>
<dbReference type="InterPro" id="IPR000515">
    <property type="entry name" value="MetI-like"/>
</dbReference>
<keyword evidence="5 10" id="KW-1003">Cell membrane</keyword>
<dbReference type="AlphaFoldDB" id="A0A931E063"/>
<evidence type="ECO:0000256" key="5">
    <source>
        <dbReference type="ARBA" id="ARBA00022475"/>
    </source>
</evidence>
<comment type="subcellular location">
    <subcellularLocation>
        <location evidence="2 10">Cell membrane</location>
        <topology evidence="2 10">Multi-pass membrane protein</topology>
    </subcellularLocation>
</comment>
<comment type="caution">
    <text evidence="13">The sequence shown here is derived from an EMBL/GenBank/DDBJ whole genome shotgun (WGS) entry which is preliminary data.</text>
</comment>
<evidence type="ECO:0000256" key="1">
    <source>
        <dbReference type="ARBA" id="ARBA00003510"/>
    </source>
</evidence>
<feature type="domain" description="ABC transmembrane type-1" evidence="12">
    <location>
        <begin position="112"/>
        <end position="324"/>
    </location>
</feature>
<proteinExistence type="inferred from homology"/>
<keyword evidence="4" id="KW-0813">Transport</keyword>
<feature type="transmembrane region" description="Helical" evidence="10">
    <location>
        <begin position="302"/>
        <end position="324"/>
    </location>
</feature>
<dbReference type="Pfam" id="PF00528">
    <property type="entry name" value="BPD_transp_1"/>
    <property type="match status" value="1"/>
</dbReference>
<keyword evidence="9 10" id="KW-0472">Membrane</keyword>
<keyword evidence="8 10" id="KW-1133">Transmembrane helix</keyword>
<evidence type="ECO:0000256" key="3">
    <source>
        <dbReference type="ARBA" id="ARBA00007069"/>
    </source>
</evidence>
<dbReference type="InterPro" id="IPR005672">
    <property type="entry name" value="Phosphate_PstA"/>
</dbReference>
<comment type="similarity">
    <text evidence="3 10">Belongs to the binding-protein-dependent transport system permease family. CysTW subfamily.</text>
</comment>
<dbReference type="Proteomes" id="UP000658613">
    <property type="component" value="Unassembled WGS sequence"/>
</dbReference>
<feature type="transmembrane region" description="Helical" evidence="10">
    <location>
        <begin position="58"/>
        <end position="79"/>
    </location>
</feature>
<keyword evidence="14" id="KW-1185">Reference proteome</keyword>
<dbReference type="GO" id="GO:0005886">
    <property type="term" value="C:plasma membrane"/>
    <property type="evidence" value="ECO:0007669"/>
    <property type="project" value="UniProtKB-SubCell"/>
</dbReference>
<organism evidence="13 14">
    <name type="scientific">Corynebacterium aquatimens</name>
    <dbReference type="NCBI Taxonomy" id="1190508"/>
    <lineage>
        <taxon>Bacteria</taxon>
        <taxon>Bacillati</taxon>
        <taxon>Actinomycetota</taxon>
        <taxon>Actinomycetes</taxon>
        <taxon>Mycobacteriales</taxon>
        <taxon>Corynebacteriaceae</taxon>
        <taxon>Corynebacterium</taxon>
    </lineage>
</organism>
<evidence type="ECO:0000256" key="9">
    <source>
        <dbReference type="ARBA" id="ARBA00023136"/>
    </source>
</evidence>
<name>A0A931E063_9CORY</name>
<dbReference type="InterPro" id="IPR051408">
    <property type="entry name" value="Phosphate_transprt_permease"/>
</dbReference>
<evidence type="ECO:0000256" key="7">
    <source>
        <dbReference type="ARBA" id="ARBA00022692"/>
    </source>
</evidence>
<evidence type="ECO:0000256" key="8">
    <source>
        <dbReference type="ARBA" id="ARBA00022989"/>
    </source>
</evidence>
<dbReference type="CDD" id="cd06261">
    <property type="entry name" value="TM_PBP2"/>
    <property type="match status" value="1"/>
</dbReference>
<dbReference type="RefSeq" id="WP_196824699.1">
    <property type="nucleotide sequence ID" value="NZ_CP046980.1"/>
</dbReference>
<keyword evidence="7 10" id="KW-0812">Transmembrane</keyword>
<evidence type="ECO:0000256" key="2">
    <source>
        <dbReference type="ARBA" id="ARBA00004651"/>
    </source>
</evidence>
<evidence type="ECO:0000313" key="14">
    <source>
        <dbReference type="Proteomes" id="UP000658613"/>
    </source>
</evidence>
<evidence type="ECO:0000256" key="11">
    <source>
        <dbReference type="SAM" id="MobiDB-lite"/>
    </source>
</evidence>
<feature type="compositionally biased region" description="Low complexity" evidence="11">
    <location>
        <begin position="16"/>
        <end position="30"/>
    </location>
</feature>
<evidence type="ECO:0000313" key="13">
    <source>
        <dbReference type="EMBL" id="MBG6122284.1"/>
    </source>
</evidence>
<feature type="transmembrane region" description="Helical" evidence="10">
    <location>
        <begin position="231"/>
        <end position="252"/>
    </location>
</feature>